<dbReference type="Proteomes" id="UP000327157">
    <property type="component" value="Chromosome 9"/>
</dbReference>
<feature type="region of interest" description="Disordered" evidence="1">
    <location>
        <begin position="1"/>
        <end position="21"/>
    </location>
</feature>
<protein>
    <submittedName>
        <fullName evidence="2">Clathrin coat assembly protein AP180</fullName>
    </submittedName>
</protein>
<evidence type="ECO:0000313" key="3">
    <source>
        <dbReference type="Proteomes" id="UP000327157"/>
    </source>
</evidence>
<evidence type="ECO:0000256" key="1">
    <source>
        <dbReference type="SAM" id="MobiDB-lite"/>
    </source>
</evidence>
<evidence type="ECO:0000313" key="2">
    <source>
        <dbReference type="EMBL" id="KAB2613550.1"/>
    </source>
</evidence>
<reference evidence="3" key="2">
    <citation type="submission" date="2019-10" db="EMBL/GenBank/DDBJ databases">
        <title>A de novo genome assembly of a pear dwarfing rootstock.</title>
        <authorList>
            <person name="Wang F."/>
            <person name="Wang J."/>
            <person name="Li S."/>
            <person name="Zhang Y."/>
            <person name="Fang M."/>
            <person name="Ma L."/>
            <person name="Zhao Y."/>
            <person name="Jiang S."/>
        </authorList>
    </citation>
    <scope>NUCLEOTIDE SEQUENCE [LARGE SCALE GENOMIC DNA]</scope>
</reference>
<accession>A0A5N5GJV3</accession>
<keyword evidence="3" id="KW-1185">Reference proteome</keyword>
<dbReference type="OrthoDB" id="44015at2759"/>
<gene>
    <name evidence="2" type="ORF">D8674_035866</name>
</gene>
<proteinExistence type="predicted"/>
<name>A0A5N5GJV3_9ROSA</name>
<reference evidence="2 3" key="1">
    <citation type="submission" date="2019-09" db="EMBL/GenBank/DDBJ databases">
        <authorList>
            <person name="Ou C."/>
        </authorList>
    </citation>
    <scope>NUCLEOTIDE SEQUENCE [LARGE SCALE GENOMIC DNA]</scope>
    <source>
        <strain evidence="2">S2</strain>
        <tissue evidence="2">Leaf</tissue>
    </source>
</reference>
<dbReference type="EMBL" id="SMOL01000458">
    <property type="protein sequence ID" value="KAB2613550.1"/>
    <property type="molecule type" value="Genomic_DNA"/>
</dbReference>
<comment type="caution">
    <text evidence="2">The sequence shown here is derived from an EMBL/GenBank/DDBJ whole genome shotgun (WGS) entry which is preliminary data.</text>
</comment>
<sequence length="155" mass="16836">MTPPPYGGPSPKGGTISPTLWTQHSNESTMAPTFCAQSTNEPTTAPTFCAQSLKELAVTTFCAQNSNESGTAPTFRAVARDNKSVAPRFHADETNEFAAAPTFSVQSENDPFAVLLDVTSTSDPMCNKSMNQDSLLHQQRLWLEQQNKIIAKHMS</sequence>
<dbReference type="AlphaFoldDB" id="A0A5N5GJV3"/>
<organism evidence="2 3">
    <name type="scientific">Pyrus ussuriensis x Pyrus communis</name>
    <dbReference type="NCBI Taxonomy" id="2448454"/>
    <lineage>
        <taxon>Eukaryota</taxon>
        <taxon>Viridiplantae</taxon>
        <taxon>Streptophyta</taxon>
        <taxon>Embryophyta</taxon>
        <taxon>Tracheophyta</taxon>
        <taxon>Spermatophyta</taxon>
        <taxon>Magnoliopsida</taxon>
        <taxon>eudicotyledons</taxon>
        <taxon>Gunneridae</taxon>
        <taxon>Pentapetalae</taxon>
        <taxon>rosids</taxon>
        <taxon>fabids</taxon>
        <taxon>Rosales</taxon>
        <taxon>Rosaceae</taxon>
        <taxon>Amygdaloideae</taxon>
        <taxon>Maleae</taxon>
        <taxon>Pyrus</taxon>
    </lineage>
</organism>
<reference evidence="2 3" key="3">
    <citation type="submission" date="2019-11" db="EMBL/GenBank/DDBJ databases">
        <title>A de novo genome assembly of a pear dwarfing rootstock.</title>
        <authorList>
            <person name="Wang F."/>
            <person name="Wang J."/>
            <person name="Li S."/>
            <person name="Zhang Y."/>
            <person name="Fang M."/>
            <person name="Ma L."/>
            <person name="Zhao Y."/>
            <person name="Jiang S."/>
        </authorList>
    </citation>
    <scope>NUCLEOTIDE SEQUENCE [LARGE SCALE GENOMIC DNA]</scope>
    <source>
        <strain evidence="2">S2</strain>
        <tissue evidence="2">Leaf</tissue>
    </source>
</reference>